<accession>A3MVA0</accession>
<dbReference type="AlphaFoldDB" id="A3MVA0"/>
<dbReference type="KEGG" id="pcl:Pcal_1142"/>
<reference evidence="1" key="1">
    <citation type="submission" date="2007-02" db="EMBL/GenBank/DDBJ databases">
        <title>Complete sequence of Pyrobaculum calidifontis JCM 11548.</title>
        <authorList>
            <consortium name="US DOE Joint Genome Institute"/>
            <person name="Copeland A."/>
            <person name="Lucas S."/>
            <person name="Lapidus A."/>
            <person name="Barry K."/>
            <person name="Glavina del Rio T."/>
            <person name="Dalin E."/>
            <person name="Tice H."/>
            <person name="Pitluck S."/>
            <person name="Chain P."/>
            <person name="Malfatti S."/>
            <person name="Shin M."/>
            <person name="Vergez L."/>
            <person name="Schmutz J."/>
            <person name="Larimer F."/>
            <person name="Land M."/>
            <person name="Hauser L."/>
            <person name="Kyrpides N."/>
            <person name="Mikhailova N."/>
            <person name="Cozen A.E."/>
            <person name="Fitz-Gibbon S.T."/>
            <person name="House C.H."/>
            <person name="Saltikov C."/>
            <person name="Lowe T.M."/>
            <person name="Richardson P."/>
        </authorList>
    </citation>
    <scope>NUCLEOTIDE SEQUENCE [LARGE SCALE GENOMIC DNA]</scope>
    <source>
        <strain evidence="1">JCM 11548</strain>
    </source>
</reference>
<evidence type="ECO:0000313" key="1">
    <source>
        <dbReference type="EMBL" id="ABO08567.1"/>
    </source>
</evidence>
<dbReference type="STRING" id="410359.Pcal_1142"/>
<dbReference type="EMBL" id="CP000561">
    <property type="protein sequence ID" value="ABO08567.1"/>
    <property type="molecule type" value="Genomic_DNA"/>
</dbReference>
<dbReference type="GeneID" id="4908195"/>
<dbReference type="OrthoDB" id="26058at2157"/>
<evidence type="ECO:0000313" key="2">
    <source>
        <dbReference type="Proteomes" id="UP000001431"/>
    </source>
</evidence>
<dbReference type="Proteomes" id="UP000001431">
    <property type="component" value="Chromosome"/>
</dbReference>
<dbReference type="HOGENOM" id="CLU_2177976_0_0_2"/>
<sequence>MIYLTLSELESLLTSIRNYAEKYRTTKPVLEAVEERWKKFEELAFAFGVELKPAEGVEFYSGGPLPDNAEFVRRLDRLISTIKKIREIYGDVKVIVDIDINVKKVTIKI</sequence>
<gene>
    <name evidence="1" type="ordered locus">Pcal_1142</name>
</gene>
<proteinExistence type="predicted"/>
<organism evidence="1 2">
    <name type="scientific">Pyrobaculum calidifontis (strain DSM 21063 / JCM 11548 / VA1)</name>
    <dbReference type="NCBI Taxonomy" id="410359"/>
    <lineage>
        <taxon>Archaea</taxon>
        <taxon>Thermoproteota</taxon>
        <taxon>Thermoprotei</taxon>
        <taxon>Thermoproteales</taxon>
        <taxon>Thermoproteaceae</taxon>
        <taxon>Pyrobaculum</taxon>
    </lineage>
</organism>
<protein>
    <submittedName>
        <fullName evidence="1">Uncharacterized protein</fullName>
    </submittedName>
</protein>
<name>A3MVA0_PYRCJ</name>
<dbReference type="eggNOG" id="arCOG05646">
    <property type="taxonomic scope" value="Archaea"/>
</dbReference>
<dbReference type="RefSeq" id="WP_011849825.1">
    <property type="nucleotide sequence ID" value="NC_009073.1"/>
</dbReference>
<keyword evidence="2" id="KW-1185">Reference proteome</keyword>